<evidence type="ECO:0000256" key="8">
    <source>
        <dbReference type="ARBA" id="ARBA00023125"/>
    </source>
</evidence>
<dbReference type="InterPro" id="IPR046893">
    <property type="entry name" value="MSSS"/>
</dbReference>
<dbReference type="InterPro" id="IPR002625">
    <property type="entry name" value="Smr_dom"/>
</dbReference>
<dbReference type="InterPro" id="IPR000432">
    <property type="entry name" value="DNA_mismatch_repair_MutS_C"/>
</dbReference>
<evidence type="ECO:0000256" key="9">
    <source>
        <dbReference type="HAMAP-Rule" id="MF_00092"/>
    </source>
</evidence>
<evidence type="ECO:0000256" key="5">
    <source>
        <dbReference type="ARBA" id="ARBA00022801"/>
    </source>
</evidence>
<keyword evidence="6 9" id="KW-0067">ATP-binding</keyword>
<dbReference type="HAMAP" id="MF_00092">
    <property type="entry name" value="MutS2"/>
    <property type="match status" value="1"/>
</dbReference>
<comment type="function">
    <text evidence="9">Acts as a ribosome collision sensor, splitting the ribosome into its 2 subunits. Detects stalled/collided 70S ribosomes which it binds and splits by an ATP-hydrolysis driven conformational change. Acts upstream of the ribosome quality control system (RQC), a ribosome-associated complex that mediates the extraction of incompletely synthesized nascent chains from stalled ribosomes and their subsequent degradation. Probably generates substrates for RQC.</text>
</comment>
<dbReference type="GO" id="GO:0004519">
    <property type="term" value="F:endonuclease activity"/>
    <property type="evidence" value="ECO:0007669"/>
    <property type="project" value="UniProtKB-UniRule"/>
</dbReference>
<sequence length="774" mass="86320">MNNKILKTLEFDLVKAKLEPFLATEQGKNELRNLQIFTNADKIQEEFSQLAEFEEVISQNGPLNILHTKDISEILKRLQLQASLSGPEFLRIKRVISTLGRIKQYFKEATNIEFPSLGLLLDKIFENNELVHLLSIFDDSGALLDTASSKLYELRTEIRQEQSAIDKIMQDMLNHHAADLTENLITIRNDRKVLPVSAGNKSKIPGVVHDISSSGATLFIEPNAAVTRNNNLNQKRIEEKNEVSRIFMELSDKLITFLPDLKQASWVIGKFDLIKAKSEFMRRNEAIIPSLAHDHDIQIYQARHPLIEANKVVRNDILFSNDLNSIVITGPNTGGKTITIKTLGILTLMAQSGLPVTAGVGTKIALFDEIFADIGDEQSIEQSLSTFSSHMLHIIEILTKANKNSLVLFDELGAGTDPKEGAALATAILEELRSRKIKTLSTTHYPELKAYGLETEGVQNASMEFDIENMRPTYRLRLGVPGRSNAIEISRRLGLSESVIEAAKVELNDNETDINGMIERLESQVHSQEEATAEIKRLKLDSEKINKQLISEQRALEREKDKLIDSARTEAAEIAGKAREEAQAILKQLNEKMQLKPHEVIAGMAELDKLIPDLSKNRVLKKAKASRGLIVGAEVLVTSFGQHGRIIRLEKDGRWQVLIGSITAIVDESDLEILQTVEKPSTKLKNISRRVSTNIKAQLDLRGTRYEEASLEIDNYIDQALLTNLSTITIVHGIGTGVIRELVKKKLQANKHVKSFEYAPMNAGGSGATIAQLK</sequence>
<comment type="function">
    <text evidence="9">Endonuclease that is involved in the suppression of homologous recombination and thus may have a key role in the control of bacterial genetic diversity.</text>
</comment>
<evidence type="ECO:0000313" key="12">
    <source>
        <dbReference type="EMBL" id="MBB5888131.1"/>
    </source>
</evidence>
<evidence type="ECO:0000256" key="1">
    <source>
        <dbReference type="ARBA" id="ARBA00022722"/>
    </source>
</evidence>
<dbReference type="InterPro" id="IPR027417">
    <property type="entry name" value="P-loop_NTPase"/>
</dbReference>
<comment type="similarity">
    <text evidence="9">Belongs to the DNA mismatch repair MutS family. MutS2 subfamily.</text>
</comment>
<evidence type="ECO:0000313" key="13">
    <source>
        <dbReference type="Proteomes" id="UP000562464"/>
    </source>
</evidence>
<dbReference type="SUPFAM" id="SSF160443">
    <property type="entry name" value="SMR domain-like"/>
    <property type="match status" value="1"/>
</dbReference>
<dbReference type="EC" id="3.1.-.-" evidence="9"/>
<dbReference type="SUPFAM" id="SSF48334">
    <property type="entry name" value="DNA repair protein MutS, domain III"/>
    <property type="match status" value="1"/>
</dbReference>
<dbReference type="GO" id="GO:0016887">
    <property type="term" value="F:ATP hydrolysis activity"/>
    <property type="evidence" value="ECO:0007669"/>
    <property type="project" value="InterPro"/>
</dbReference>
<keyword evidence="3 9" id="KW-0547">Nucleotide-binding</keyword>
<keyword evidence="2 9" id="KW-0699">rRNA-binding</keyword>
<reference evidence="12 13" key="1">
    <citation type="submission" date="2020-08" db="EMBL/GenBank/DDBJ databases">
        <title>Genomic Encyclopedia of Type Strains, Phase IV (KMG-IV): sequencing the most valuable type-strain genomes for metagenomic binning, comparative biology and taxonomic classification.</title>
        <authorList>
            <person name="Goeker M."/>
        </authorList>
    </citation>
    <scope>NUCLEOTIDE SEQUENCE [LARGE SCALE GENOMIC DNA]</scope>
    <source>
        <strain evidence="12 13">DSM 14925</strain>
    </source>
</reference>
<feature type="domain" description="Smr" evidence="11">
    <location>
        <begin position="699"/>
        <end position="774"/>
    </location>
</feature>
<dbReference type="GO" id="GO:0030983">
    <property type="term" value="F:mismatched DNA binding"/>
    <property type="evidence" value="ECO:0007669"/>
    <property type="project" value="InterPro"/>
</dbReference>
<dbReference type="GO" id="GO:0043023">
    <property type="term" value="F:ribosomal large subunit binding"/>
    <property type="evidence" value="ECO:0007669"/>
    <property type="project" value="UniProtKB-UniRule"/>
</dbReference>
<dbReference type="InterPro" id="IPR045076">
    <property type="entry name" value="MutS"/>
</dbReference>
<evidence type="ECO:0000256" key="3">
    <source>
        <dbReference type="ARBA" id="ARBA00022741"/>
    </source>
</evidence>
<dbReference type="GO" id="GO:0006298">
    <property type="term" value="P:mismatch repair"/>
    <property type="evidence" value="ECO:0007669"/>
    <property type="project" value="InterPro"/>
</dbReference>
<keyword evidence="1 9" id="KW-0540">Nuclease</keyword>
<dbReference type="CDD" id="cd03280">
    <property type="entry name" value="ABC_MutS2"/>
    <property type="match status" value="1"/>
</dbReference>
<dbReference type="Pfam" id="PF01713">
    <property type="entry name" value="Smr"/>
    <property type="match status" value="1"/>
</dbReference>
<dbReference type="EC" id="3.6.4.-" evidence="9"/>
<evidence type="ECO:0000256" key="10">
    <source>
        <dbReference type="SAM" id="Coils"/>
    </source>
</evidence>
<evidence type="ECO:0000259" key="11">
    <source>
        <dbReference type="PROSITE" id="PS50828"/>
    </source>
</evidence>
<keyword evidence="10" id="KW-0175">Coiled coil</keyword>
<dbReference type="Gene3D" id="3.40.50.300">
    <property type="entry name" value="P-loop containing nucleotide triphosphate hydrolases"/>
    <property type="match status" value="1"/>
</dbReference>
<dbReference type="InterPro" id="IPR036187">
    <property type="entry name" value="DNA_mismatch_repair_MutS_sf"/>
</dbReference>
<dbReference type="SUPFAM" id="SSF52540">
    <property type="entry name" value="P-loop containing nucleoside triphosphate hydrolases"/>
    <property type="match status" value="1"/>
</dbReference>
<dbReference type="FunFam" id="3.40.50.300:FF:000830">
    <property type="entry name" value="Endonuclease MutS2"/>
    <property type="match status" value="1"/>
</dbReference>
<name>A0A841C997_9LACT</name>
<evidence type="ECO:0000256" key="7">
    <source>
        <dbReference type="ARBA" id="ARBA00022884"/>
    </source>
</evidence>
<comment type="caution">
    <text evidence="12">The sequence shown here is derived from an EMBL/GenBank/DDBJ whole genome shotgun (WGS) entry which is preliminary data.</text>
</comment>
<organism evidence="12 13">
    <name type="scientific">Lactovum miscens</name>
    <dbReference type="NCBI Taxonomy" id="190387"/>
    <lineage>
        <taxon>Bacteria</taxon>
        <taxon>Bacillati</taxon>
        <taxon>Bacillota</taxon>
        <taxon>Bacilli</taxon>
        <taxon>Lactobacillales</taxon>
        <taxon>Streptococcaceae</taxon>
        <taxon>Lactovum</taxon>
    </lineage>
</organism>
<feature type="coiled-coil region" evidence="10">
    <location>
        <begin position="518"/>
        <end position="592"/>
    </location>
</feature>
<dbReference type="PROSITE" id="PS50828">
    <property type="entry name" value="SMR"/>
    <property type="match status" value="1"/>
</dbReference>
<dbReference type="RefSeq" id="WP_183539897.1">
    <property type="nucleotide sequence ID" value="NZ_JACHHV010000015.1"/>
</dbReference>
<dbReference type="InterPro" id="IPR036063">
    <property type="entry name" value="Smr_dom_sf"/>
</dbReference>
<dbReference type="AlphaFoldDB" id="A0A841C997"/>
<dbReference type="InterPro" id="IPR005747">
    <property type="entry name" value="MutS2"/>
</dbReference>
<dbReference type="GO" id="GO:0045910">
    <property type="term" value="P:negative regulation of DNA recombination"/>
    <property type="evidence" value="ECO:0007669"/>
    <property type="project" value="InterPro"/>
</dbReference>
<dbReference type="GO" id="GO:0072344">
    <property type="term" value="P:rescue of stalled ribosome"/>
    <property type="evidence" value="ECO:0007669"/>
    <property type="project" value="UniProtKB-UniRule"/>
</dbReference>
<dbReference type="SMART" id="SM00534">
    <property type="entry name" value="MUTSac"/>
    <property type="match status" value="1"/>
</dbReference>
<dbReference type="Pfam" id="PF00488">
    <property type="entry name" value="MutS_V"/>
    <property type="match status" value="1"/>
</dbReference>
<dbReference type="PANTHER" id="PTHR48466:SF2">
    <property type="entry name" value="OS10G0509000 PROTEIN"/>
    <property type="match status" value="1"/>
</dbReference>
<keyword evidence="4 9" id="KW-0255">Endonuclease</keyword>
<dbReference type="NCBIfam" id="TIGR01069">
    <property type="entry name" value="mutS2"/>
    <property type="match status" value="1"/>
</dbReference>
<dbReference type="PROSITE" id="PS00486">
    <property type="entry name" value="DNA_MISMATCH_REPAIR_2"/>
    <property type="match status" value="1"/>
</dbReference>
<dbReference type="Proteomes" id="UP000562464">
    <property type="component" value="Unassembled WGS sequence"/>
</dbReference>
<dbReference type="SMART" id="SM00463">
    <property type="entry name" value="SMR"/>
    <property type="match status" value="1"/>
</dbReference>
<dbReference type="Pfam" id="PF20297">
    <property type="entry name" value="MSSS"/>
    <property type="match status" value="1"/>
</dbReference>
<gene>
    <name evidence="9" type="primary">mutS2</name>
    <name evidence="9" type="synonym">rqcU</name>
    <name evidence="12" type="ORF">HNQ37_001023</name>
</gene>
<feature type="binding site" evidence="9">
    <location>
        <begin position="330"/>
        <end position="337"/>
    </location>
    <ligand>
        <name>ATP</name>
        <dbReference type="ChEBI" id="CHEBI:30616"/>
    </ligand>
</feature>
<proteinExistence type="inferred from homology"/>
<keyword evidence="7 9" id="KW-0694">RNA-binding</keyword>
<evidence type="ECO:0000256" key="2">
    <source>
        <dbReference type="ARBA" id="ARBA00022730"/>
    </source>
</evidence>
<evidence type="ECO:0000256" key="4">
    <source>
        <dbReference type="ARBA" id="ARBA00022759"/>
    </source>
</evidence>
<dbReference type="PANTHER" id="PTHR48466">
    <property type="entry name" value="OS10G0509000 PROTEIN-RELATED"/>
    <property type="match status" value="1"/>
</dbReference>
<keyword evidence="5 9" id="KW-0378">Hydrolase</keyword>
<dbReference type="GO" id="GO:0019843">
    <property type="term" value="F:rRNA binding"/>
    <property type="evidence" value="ECO:0007669"/>
    <property type="project" value="UniProtKB-UniRule"/>
</dbReference>
<evidence type="ECO:0000256" key="6">
    <source>
        <dbReference type="ARBA" id="ARBA00022840"/>
    </source>
</evidence>
<comment type="subunit">
    <text evidence="9">Homodimer. Binds to stalled ribosomes, contacting rRNA.</text>
</comment>
<keyword evidence="8 9" id="KW-0238">DNA-binding</keyword>
<dbReference type="Gene3D" id="3.30.1370.110">
    <property type="match status" value="1"/>
</dbReference>
<dbReference type="GO" id="GO:0005524">
    <property type="term" value="F:ATP binding"/>
    <property type="evidence" value="ECO:0007669"/>
    <property type="project" value="UniProtKB-UniRule"/>
</dbReference>
<dbReference type="GO" id="GO:0140664">
    <property type="term" value="F:ATP-dependent DNA damage sensor activity"/>
    <property type="evidence" value="ECO:0007669"/>
    <property type="project" value="InterPro"/>
</dbReference>
<protein>
    <recommendedName>
        <fullName evidence="9">Endonuclease MutS2</fullName>
        <ecNumber evidence="9">3.1.-.-</ecNumber>
    </recommendedName>
    <alternativeName>
        <fullName evidence="9">Ribosome-associated protein quality control-upstream factor</fullName>
        <shortName evidence="9">RQC-upstream factor</shortName>
        <shortName evidence="9">RqcU</shortName>
        <ecNumber evidence="9">3.6.4.-</ecNumber>
    </alternativeName>
</protein>
<dbReference type="InterPro" id="IPR007696">
    <property type="entry name" value="DNA_mismatch_repair_MutS_core"/>
</dbReference>
<dbReference type="PIRSF" id="PIRSF005814">
    <property type="entry name" value="MutS_YshD"/>
    <property type="match status" value="1"/>
</dbReference>
<dbReference type="SMART" id="SM00533">
    <property type="entry name" value="MUTSd"/>
    <property type="match status" value="1"/>
</dbReference>
<keyword evidence="13" id="KW-1185">Reference proteome</keyword>
<accession>A0A841C997</accession>
<dbReference type="EMBL" id="JACHHV010000015">
    <property type="protein sequence ID" value="MBB5888131.1"/>
    <property type="molecule type" value="Genomic_DNA"/>
</dbReference>